<evidence type="ECO:0000313" key="3">
    <source>
        <dbReference type="Proteomes" id="UP001410795"/>
    </source>
</evidence>
<gene>
    <name evidence="2" type="ORF">GCM10022202_29420</name>
</gene>
<dbReference type="RefSeq" id="WP_221859692.1">
    <property type="nucleotide sequence ID" value="NZ_BAAAYV010000019.1"/>
</dbReference>
<evidence type="ECO:0000256" key="1">
    <source>
        <dbReference type="SAM" id="MobiDB-lite"/>
    </source>
</evidence>
<organism evidence="2 3">
    <name type="scientific">Microbacterium marinilacus</name>
    <dbReference type="NCBI Taxonomy" id="415209"/>
    <lineage>
        <taxon>Bacteria</taxon>
        <taxon>Bacillati</taxon>
        <taxon>Actinomycetota</taxon>
        <taxon>Actinomycetes</taxon>
        <taxon>Micrococcales</taxon>
        <taxon>Microbacteriaceae</taxon>
        <taxon>Microbacterium</taxon>
    </lineage>
</organism>
<name>A0ABP7BQR8_9MICO</name>
<sequence length="60" mass="6451">MADFPEQSTPDAEREVDLADDAELELPPPTLDPDEAIEADADPVVDDERDEARGAGALDE</sequence>
<evidence type="ECO:0008006" key="4">
    <source>
        <dbReference type="Google" id="ProtNLM"/>
    </source>
</evidence>
<dbReference type="EMBL" id="BAAAYV010000019">
    <property type="protein sequence ID" value="GAA3665428.1"/>
    <property type="molecule type" value="Genomic_DNA"/>
</dbReference>
<protein>
    <recommendedName>
        <fullName evidence="4">Sugar ABC transporter ATPase</fullName>
    </recommendedName>
</protein>
<feature type="region of interest" description="Disordered" evidence="1">
    <location>
        <begin position="1"/>
        <end position="60"/>
    </location>
</feature>
<comment type="caution">
    <text evidence="2">The sequence shown here is derived from an EMBL/GenBank/DDBJ whole genome shotgun (WGS) entry which is preliminary data.</text>
</comment>
<reference evidence="3" key="1">
    <citation type="journal article" date="2019" name="Int. J. Syst. Evol. Microbiol.">
        <title>The Global Catalogue of Microorganisms (GCM) 10K type strain sequencing project: providing services to taxonomists for standard genome sequencing and annotation.</title>
        <authorList>
            <consortium name="The Broad Institute Genomics Platform"/>
            <consortium name="The Broad Institute Genome Sequencing Center for Infectious Disease"/>
            <person name="Wu L."/>
            <person name="Ma J."/>
        </authorList>
    </citation>
    <scope>NUCLEOTIDE SEQUENCE [LARGE SCALE GENOMIC DNA]</scope>
    <source>
        <strain evidence="3">JCM 16546</strain>
    </source>
</reference>
<dbReference type="Proteomes" id="UP001410795">
    <property type="component" value="Unassembled WGS sequence"/>
</dbReference>
<accession>A0ABP7BQR8</accession>
<feature type="compositionally biased region" description="Polar residues" evidence="1">
    <location>
        <begin position="1"/>
        <end position="10"/>
    </location>
</feature>
<feature type="compositionally biased region" description="Acidic residues" evidence="1">
    <location>
        <begin position="32"/>
        <end position="49"/>
    </location>
</feature>
<proteinExistence type="predicted"/>
<keyword evidence="3" id="KW-1185">Reference proteome</keyword>
<evidence type="ECO:0000313" key="2">
    <source>
        <dbReference type="EMBL" id="GAA3665428.1"/>
    </source>
</evidence>